<keyword evidence="3" id="KW-0804">Transcription</keyword>
<dbReference type="SUPFAM" id="SSF46689">
    <property type="entry name" value="Homeodomain-like"/>
    <property type="match status" value="2"/>
</dbReference>
<dbReference type="InterPro" id="IPR037923">
    <property type="entry name" value="HTH-like"/>
</dbReference>
<dbReference type="InterPro" id="IPR018060">
    <property type="entry name" value="HTH_AraC"/>
</dbReference>
<comment type="caution">
    <text evidence="5">The sequence shown here is derived from an EMBL/GenBank/DDBJ whole genome shotgun (WGS) entry which is preliminary data.</text>
</comment>
<protein>
    <submittedName>
        <fullName evidence="5">Helix-turn-helix domain-containing protein</fullName>
    </submittedName>
</protein>
<gene>
    <name evidence="5" type="ORF">ACFQ22_09090</name>
</gene>
<evidence type="ECO:0000256" key="1">
    <source>
        <dbReference type="ARBA" id="ARBA00023015"/>
    </source>
</evidence>
<sequence length="308" mass="35382">MKFMQFELSNPVKFIQSGHFSADVGWQHAVSTRKKDTEILIGTANETQVRVNDTPYTLNKGSVLCVFPGETIAGTAPTTEKVEFTWLHFMNQAPISSLDNYPKDFKQLTSVILPRYFKLTNPNRIFALTAQLLDVTHMPNPSLVSIDYFVSFYLSELANDYQQSINQSSYEEGIVNKIKEWVRTTVNTDLKVADIAVHFKMNKDYMARLFKRVTGMTIKAYINQSKINLARYLLLTTDLSVRQIAEKCFFSDYKYFFRIFKSYTSLTPLKYRNTFTNTFLNNPAIDPGYDVGKIVSLLEKGLDESTIY</sequence>
<dbReference type="Pfam" id="PF12833">
    <property type="entry name" value="HTH_18"/>
    <property type="match status" value="1"/>
</dbReference>
<dbReference type="PROSITE" id="PS00041">
    <property type="entry name" value="HTH_ARAC_FAMILY_1"/>
    <property type="match status" value="1"/>
</dbReference>
<keyword evidence="1" id="KW-0805">Transcription regulation</keyword>
<dbReference type="Proteomes" id="UP001597156">
    <property type="component" value="Unassembled WGS sequence"/>
</dbReference>
<organism evidence="5 6">
    <name type="scientific">Lentilactobacillus raoultii</name>
    <dbReference type="NCBI Taxonomy" id="1987503"/>
    <lineage>
        <taxon>Bacteria</taxon>
        <taxon>Bacillati</taxon>
        <taxon>Bacillota</taxon>
        <taxon>Bacilli</taxon>
        <taxon>Lactobacillales</taxon>
        <taxon>Lactobacillaceae</taxon>
        <taxon>Lentilactobacillus</taxon>
    </lineage>
</organism>
<dbReference type="SUPFAM" id="SSF51215">
    <property type="entry name" value="Regulatory protein AraC"/>
    <property type="match status" value="1"/>
</dbReference>
<dbReference type="Gene3D" id="1.10.10.60">
    <property type="entry name" value="Homeodomain-like"/>
    <property type="match status" value="2"/>
</dbReference>
<evidence type="ECO:0000259" key="4">
    <source>
        <dbReference type="PROSITE" id="PS01124"/>
    </source>
</evidence>
<feature type="domain" description="HTH araC/xylS-type" evidence="4">
    <location>
        <begin position="176"/>
        <end position="274"/>
    </location>
</feature>
<name>A0ABW3PM78_9LACO</name>
<dbReference type="PANTHER" id="PTHR43280:SF2">
    <property type="entry name" value="HTH-TYPE TRANSCRIPTIONAL REGULATOR EXSA"/>
    <property type="match status" value="1"/>
</dbReference>
<dbReference type="InterPro" id="IPR009057">
    <property type="entry name" value="Homeodomain-like_sf"/>
</dbReference>
<dbReference type="RefSeq" id="WP_121978964.1">
    <property type="nucleotide sequence ID" value="NZ_JBHTLH010000031.1"/>
</dbReference>
<evidence type="ECO:0000313" key="5">
    <source>
        <dbReference type="EMBL" id="MFD1125503.1"/>
    </source>
</evidence>
<keyword evidence="6" id="KW-1185">Reference proteome</keyword>
<accession>A0ABW3PM78</accession>
<evidence type="ECO:0000256" key="2">
    <source>
        <dbReference type="ARBA" id="ARBA00023125"/>
    </source>
</evidence>
<dbReference type="SMART" id="SM00342">
    <property type="entry name" value="HTH_ARAC"/>
    <property type="match status" value="1"/>
</dbReference>
<dbReference type="EMBL" id="JBHTLH010000031">
    <property type="protein sequence ID" value="MFD1125503.1"/>
    <property type="molecule type" value="Genomic_DNA"/>
</dbReference>
<evidence type="ECO:0000313" key="6">
    <source>
        <dbReference type="Proteomes" id="UP001597156"/>
    </source>
</evidence>
<dbReference type="PROSITE" id="PS01124">
    <property type="entry name" value="HTH_ARAC_FAMILY_2"/>
    <property type="match status" value="1"/>
</dbReference>
<dbReference type="InterPro" id="IPR018062">
    <property type="entry name" value="HTH_AraC-typ_CS"/>
</dbReference>
<keyword evidence="2" id="KW-0238">DNA-binding</keyword>
<reference evidence="6" key="1">
    <citation type="journal article" date="2019" name="Int. J. Syst. Evol. Microbiol.">
        <title>The Global Catalogue of Microorganisms (GCM) 10K type strain sequencing project: providing services to taxonomists for standard genome sequencing and annotation.</title>
        <authorList>
            <consortium name="The Broad Institute Genomics Platform"/>
            <consortium name="The Broad Institute Genome Sequencing Center for Infectious Disease"/>
            <person name="Wu L."/>
            <person name="Ma J."/>
        </authorList>
    </citation>
    <scope>NUCLEOTIDE SEQUENCE [LARGE SCALE GENOMIC DNA]</scope>
    <source>
        <strain evidence="6">CCUG 71848</strain>
    </source>
</reference>
<evidence type="ECO:0000256" key="3">
    <source>
        <dbReference type="ARBA" id="ARBA00023163"/>
    </source>
</evidence>
<proteinExistence type="predicted"/>
<dbReference type="PANTHER" id="PTHR43280">
    <property type="entry name" value="ARAC-FAMILY TRANSCRIPTIONAL REGULATOR"/>
    <property type="match status" value="1"/>
</dbReference>